<reference evidence="3 4" key="1">
    <citation type="submission" date="2018-06" db="EMBL/GenBank/DDBJ databases">
        <authorList>
            <consortium name="Pathogen Informatics"/>
            <person name="Doyle S."/>
        </authorList>
    </citation>
    <scope>NUCLEOTIDE SEQUENCE [LARGE SCALE GENOMIC DNA]</scope>
    <source>
        <strain evidence="3 4">NCTC8621</strain>
    </source>
</reference>
<evidence type="ECO:0000313" key="4">
    <source>
        <dbReference type="Proteomes" id="UP000255093"/>
    </source>
</evidence>
<feature type="signal peptide" evidence="1">
    <location>
        <begin position="1"/>
        <end position="22"/>
    </location>
</feature>
<dbReference type="InterPro" id="IPR013783">
    <property type="entry name" value="Ig-like_fold"/>
</dbReference>
<evidence type="ECO:0000256" key="1">
    <source>
        <dbReference type="SAM" id="SignalP"/>
    </source>
</evidence>
<dbReference type="AlphaFoldDB" id="A0A376Q1B4"/>
<dbReference type="Pfam" id="PF00345">
    <property type="entry name" value="PapD_N"/>
    <property type="match status" value="1"/>
</dbReference>
<dbReference type="SUPFAM" id="SSF49354">
    <property type="entry name" value="PapD-like"/>
    <property type="match status" value="1"/>
</dbReference>
<name>A0A376Q1B4_ECOLX</name>
<gene>
    <name evidence="3" type="primary">focC_2</name>
    <name evidence="3" type="ORF">NCTC8621_04223</name>
</gene>
<dbReference type="Proteomes" id="UP000255093">
    <property type="component" value="Unassembled WGS sequence"/>
</dbReference>
<feature type="chain" id="PRO_5016961889" evidence="1">
    <location>
        <begin position="23"/>
        <end position="100"/>
    </location>
</feature>
<dbReference type="InterPro" id="IPR001829">
    <property type="entry name" value="Pili_assmbl_chaperone_bac"/>
</dbReference>
<feature type="domain" description="Pili assembly chaperone N-terminal" evidence="2">
    <location>
        <begin position="23"/>
        <end position="94"/>
    </location>
</feature>
<dbReference type="InterPro" id="IPR016147">
    <property type="entry name" value="Pili_assmbl_chaperone_N"/>
</dbReference>
<dbReference type="PANTHER" id="PTHR30251:SF2">
    <property type="entry name" value="FIMBRIAL CHAPERONE YADV-RELATED"/>
    <property type="match status" value="1"/>
</dbReference>
<dbReference type="InterPro" id="IPR008962">
    <property type="entry name" value="PapD-like_sf"/>
</dbReference>
<protein>
    <submittedName>
        <fullName evidence="3">Putative type I fimbrial chaperone</fullName>
    </submittedName>
</protein>
<dbReference type="PRINTS" id="PR00969">
    <property type="entry name" value="CHAPERONPILI"/>
</dbReference>
<proteinExistence type="predicted"/>
<dbReference type="EMBL" id="UGBW01000003">
    <property type="protein sequence ID" value="STH84154.1"/>
    <property type="molecule type" value="Genomic_DNA"/>
</dbReference>
<organism evidence="3 4">
    <name type="scientific">Escherichia coli</name>
    <dbReference type="NCBI Taxonomy" id="562"/>
    <lineage>
        <taxon>Bacteria</taxon>
        <taxon>Pseudomonadati</taxon>
        <taxon>Pseudomonadota</taxon>
        <taxon>Gammaproteobacteria</taxon>
        <taxon>Enterobacterales</taxon>
        <taxon>Enterobacteriaceae</taxon>
        <taxon>Escherichia</taxon>
    </lineage>
</organism>
<dbReference type="InterPro" id="IPR050643">
    <property type="entry name" value="Periplasmic_pilus_chap"/>
</dbReference>
<dbReference type="GO" id="GO:0030288">
    <property type="term" value="C:outer membrane-bounded periplasmic space"/>
    <property type="evidence" value="ECO:0007669"/>
    <property type="project" value="InterPro"/>
</dbReference>
<sequence length="100" mass="11129">MSVFFRVCLGITVLLTALQVQASVVLGGTRIIYPSNQNEVQITLKNKDAYARYLVQSWVSNIDGSKAPFLITPPVYKLEENRQTLLHIVFTGDKDKLSSG</sequence>
<dbReference type="GO" id="GO:0071555">
    <property type="term" value="P:cell wall organization"/>
    <property type="evidence" value="ECO:0007669"/>
    <property type="project" value="InterPro"/>
</dbReference>
<dbReference type="PANTHER" id="PTHR30251">
    <property type="entry name" value="PILUS ASSEMBLY CHAPERONE"/>
    <property type="match status" value="1"/>
</dbReference>
<accession>A0A376Q1B4</accession>
<evidence type="ECO:0000313" key="3">
    <source>
        <dbReference type="EMBL" id="STH84154.1"/>
    </source>
</evidence>
<keyword evidence="1" id="KW-0732">Signal</keyword>
<evidence type="ECO:0000259" key="2">
    <source>
        <dbReference type="Pfam" id="PF00345"/>
    </source>
</evidence>
<dbReference type="Gene3D" id="2.60.40.10">
    <property type="entry name" value="Immunoglobulins"/>
    <property type="match status" value="1"/>
</dbReference>